<protein>
    <submittedName>
        <fullName evidence="1">Uncharacterized protein</fullName>
    </submittedName>
</protein>
<gene>
    <name evidence="1" type="ORF">SAMN05444168_0416</name>
</gene>
<reference evidence="1 2" key="1">
    <citation type="submission" date="2016-11" db="EMBL/GenBank/DDBJ databases">
        <authorList>
            <person name="Jaros S."/>
            <person name="Januszkiewicz K."/>
            <person name="Wedrychowicz H."/>
        </authorList>
    </citation>
    <scope>NUCLEOTIDE SEQUENCE [LARGE SCALE GENOMIC DNA]</scope>
    <source>
        <strain evidence="1 2">GAS86</strain>
    </source>
</reference>
<evidence type="ECO:0000313" key="1">
    <source>
        <dbReference type="EMBL" id="SIN80409.1"/>
    </source>
</evidence>
<organism evidence="1 2">
    <name type="scientific">Paraburkholderia phenazinium</name>
    <dbReference type="NCBI Taxonomy" id="60549"/>
    <lineage>
        <taxon>Bacteria</taxon>
        <taxon>Pseudomonadati</taxon>
        <taxon>Pseudomonadota</taxon>
        <taxon>Betaproteobacteria</taxon>
        <taxon>Burkholderiales</taxon>
        <taxon>Burkholderiaceae</taxon>
        <taxon>Paraburkholderia</taxon>
    </lineage>
</organism>
<dbReference type="AlphaFoldDB" id="A0A1N6EBK3"/>
<proteinExistence type="predicted"/>
<dbReference type="EMBL" id="FSRM01000001">
    <property type="protein sequence ID" value="SIN80409.1"/>
    <property type="molecule type" value="Genomic_DNA"/>
</dbReference>
<accession>A0A1N6EBK3</accession>
<dbReference type="Proteomes" id="UP000184693">
    <property type="component" value="Unassembled WGS sequence"/>
</dbReference>
<sequence length="76" mass="8249">MNTPLSRGADRAYLSRGELCALDALSLDTLRRRLPHQTCFAERANVFAANVGHCVFECAPSLLSVQDRFGVNGGLV</sequence>
<name>A0A1N6EBK3_9BURK</name>
<evidence type="ECO:0000313" key="2">
    <source>
        <dbReference type="Proteomes" id="UP000184693"/>
    </source>
</evidence>